<feature type="compositionally biased region" description="Basic and acidic residues" evidence="6">
    <location>
        <begin position="301"/>
        <end position="313"/>
    </location>
</feature>
<feature type="compositionally biased region" description="Polar residues" evidence="6">
    <location>
        <begin position="281"/>
        <end position="294"/>
    </location>
</feature>
<feature type="region of interest" description="Disordered" evidence="6">
    <location>
        <begin position="1280"/>
        <end position="1299"/>
    </location>
</feature>
<evidence type="ECO:0000256" key="1">
    <source>
        <dbReference type="ARBA" id="ARBA00022723"/>
    </source>
</evidence>
<feature type="compositionally biased region" description="Low complexity" evidence="6">
    <location>
        <begin position="1287"/>
        <end position="1296"/>
    </location>
</feature>
<evidence type="ECO:0000256" key="6">
    <source>
        <dbReference type="SAM" id="MobiDB-lite"/>
    </source>
</evidence>
<feature type="compositionally biased region" description="Basic and acidic residues" evidence="6">
    <location>
        <begin position="2474"/>
        <end position="2492"/>
    </location>
</feature>
<evidence type="ECO:0000256" key="4">
    <source>
        <dbReference type="ARBA" id="ARBA00022833"/>
    </source>
</evidence>
<dbReference type="Pfam" id="PF23077">
    <property type="entry name" value="zf-C2H2_ZNF462_1st"/>
    <property type="match status" value="1"/>
</dbReference>
<feature type="region of interest" description="Disordered" evidence="6">
    <location>
        <begin position="1883"/>
        <end position="1903"/>
    </location>
</feature>
<dbReference type="SUPFAM" id="SSF57667">
    <property type="entry name" value="beta-beta-alpha zinc fingers"/>
    <property type="match status" value="3"/>
</dbReference>
<feature type="region of interest" description="Disordered" evidence="6">
    <location>
        <begin position="1516"/>
        <end position="1538"/>
    </location>
</feature>
<dbReference type="InterPro" id="IPR059058">
    <property type="entry name" value="Znf-C2H2_ZNF462"/>
</dbReference>
<feature type="domain" description="C2H2-type" evidence="7">
    <location>
        <begin position="979"/>
        <end position="1007"/>
    </location>
</feature>
<feature type="region of interest" description="Disordered" evidence="6">
    <location>
        <begin position="270"/>
        <end position="332"/>
    </location>
</feature>
<feature type="compositionally biased region" description="Basic and acidic residues" evidence="6">
    <location>
        <begin position="628"/>
        <end position="650"/>
    </location>
</feature>
<keyword evidence="2" id="KW-0677">Repeat</keyword>
<feature type="domain" description="C2H2-type" evidence="7">
    <location>
        <begin position="1361"/>
        <end position="1389"/>
    </location>
</feature>
<feature type="region of interest" description="Disordered" evidence="6">
    <location>
        <begin position="2474"/>
        <end position="2510"/>
    </location>
</feature>
<feature type="compositionally biased region" description="Polar residues" evidence="6">
    <location>
        <begin position="2228"/>
        <end position="2237"/>
    </location>
</feature>
<feature type="compositionally biased region" description="Basic and acidic residues" evidence="6">
    <location>
        <begin position="2280"/>
        <end position="2292"/>
    </location>
</feature>
<dbReference type="GO" id="GO:0045944">
    <property type="term" value="P:positive regulation of transcription by RNA polymerase II"/>
    <property type="evidence" value="ECO:0007669"/>
    <property type="project" value="TreeGrafter"/>
</dbReference>
<dbReference type="FunFam" id="3.30.160.60:FF:000655">
    <property type="entry name" value="Zinc finger protein 462"/>
    <property type="match status" value="1"/>
</dbReference>
<keyword evidence="1" id="KW-0479">Metal-binding</keyword>
<name>A0A8P4KSH8_DICLA</name>
<feature type="region of interest" description="Disordered" evidence="6">
    <location>
        <begin position="1018"/>
        <end position="1055"/>
    </location>
</feature>
<protein>
    <recommendedName>
        <fullName evidence="7">C2H2-type domain-containing protein</fullName>
    </recommendedName>
</protein>
<reference evidence="8" key="1">
    <citation type="submission" date="2025-08" db="UniProtKB">
        <authorList>
            <consortium name="Ensembl"/>
        </authorList>
    </citation>
    <scope>IDENTIFICATION</scope>
</reference>
<feature type="region of interest" description="Disordered" evidence="6">
    <location>
        <begin position="724"/>
        <end position="758"/>
    </location>
</feature>
<feature type="compositionally biased region" description="Low complexity" evidence="6">
    <location>
        <begin position="315"/>
        <end position="331"/>
    </location>
</feature>
<gene>
    <name evidence="8" type="primary">LOC127376001</name>
</gene>
<dbReference type="PROSITE" id="PS00028">
    <property type="entry name" value="ZINC_FINGER_C2H2_1"/>
    <property type="match status" value="9"/>
</dbReference>
<dbReference type="PANTHER" id="PTHR24403:SF67">
    <property type="entry name" value="FI01116P-RELATED"/>
    <property type="match status" value="1"/>
</dbReference>
<feature type="compositionally biased region" description="Polar residues" evidence="6">
    <location>
        <begin position="582"/>
        <end position="618"/>
    </location>
</feature>
<keyword evidence="4" id="KW-0862">Zinc</keyword>
<feature type="compositionally biased region" description="Basic and acidic residues" evidence="6">
    <location>
        <begin position="504"/>
        <end position="513"/>
    </location>
</feature>
<dbReference type="InterPro" id="IPR036236">
    <property type="entry name" value="Znf_C2H2_sf"/>
</dbReference>
<dbReference type="InterPro" id="IPR013087">
    <property type="entry name" value="Znf_C2H2_type"/>
</dbReference>
<sequence>MKCIILSVHHCLSFTPSDSISTSGHVIYNQAQTQEPSIKSFQCSHCTLLFKSKVYLFEHLNKVHGFDVDVALRDAGLKNAGTTKASTDNESNSSGDHFECQHCDFKARSRDVLNEHDKHCQNKTEDQNVIGNLISSENHNTKNPSTDQIKEAAGARAISSTLSVTSTSKTKCTLISSKDVKTYKRPLQTITKYFVSSSGSTGKSPVKLTDSTVLLDGTKETLVLQESPQDSSPNSSGVFKVTAKPTIDISGCKSDRFLLRDQLLVSDLRAPKPEEQYEGTVPSNVGKRTNNESSKGPPAKKAKEETKRREKADASQQQQQQSSSNTEFSFEFSEDEEEKKANLVNGDMKSPKVYFCKHCDYTDVSIRLVSTHYQNNHPYVRYKTVYIQEPSDQSATFRCLECPVEFFSVADLKRHYTENHPEAPNVFTMQSSELRLLFKCFVCQFTTTALKTLIKHYKQTHPTHKVDNSLMYCRYSVTSCQEESSQSNTSKKAPSPERPQGLESAREPSKEVKNAPPPQHPSSKRAEGALYHCNNCNFSHKSAVGLHVHYQKNHPDEAVTIDTIKQSARATTSQMMPEKSPDSVTTVEKSTSQKNTSGPYEGTRNQADLSQQNISLSLRNPKATPEASKTRSESTKTEGKKVEFSEDKSKQVKRPTKRIMEMSAVMDSLSSSSTNKLFYCQFCGYSSTNIKSVVSHHNSKHAAQEPTDIEEILCHSAKVQKKKLQREAKASKRAASSDSKTSKQVEERSEKELQHKDNEAADSLAMGFNAYACAENLFYCQKCNYGNPSVIGVLSHQAKVHQSINSSRDCIIEHTASVRDQIEKSKSQAKELSFSTHLPLPLMNESDGPAFFCHFCNYRHRTVHEVLRHYFKIHRGFLVTGEQVRLYTNMVLNQTQTIANQEVRHASLGEKEDEQDKTKKLVKVSASQTQRTLHCHRCPYSTQYVYLLRRHMWKIHKANRSVTEVLKVCFKRGTLQTGYHCDLCVFSHKKAAAVYNHYQEQHPGRRPSLQYVTTRLYVGPDASPPKKKKPQIKNTDRGSDGDDTDASLRAQRSGQNETKMYSCRACSFKGSSKSDIACHYRAVHPWSVKEDGSVLDVLNSKKPGANRQVQDHNEMPLTFDTYQAPLEFENSPGSSHEATASPATFKCVYCPAKFPSQRGLNTHCGMKHQDALAENLDEQQEEQVQTQTRVHVFKCPHCTYVNTNYHGVLTHCQMRHPVLASRADSFYVDEAHVRKWEHCLKRKGHGIRLSGYMCKTCPEIYATLEKLNKHREQGHKGTVANAVANTPQSAPKPSAMSKKKQYKALSNQGTVSKASFLSKKTYAVIKCQYCSYGCSTQLALSRHMHVRHQNASVSKVQDSLYKCALCSSSYFRKKRLGSHYANKHGKEAFLKYCAPLFTQVTPATTVPDRPLTQQPDNNSEDMTTEDNKMLVYRCPCCPYMNASYHGTLTHCQMKHPDIVARADELQTEEVLVTNIVSCTMGKGSNTRGYVCKKCPQIHVSLKKLKNHFERDHGQAMATASEHPVQNEAEKQPAHGSQGSVLEAVSPIENQTSAVSTTETGLSHDLGTLETCQPSTVPNKVFLYKCHICTYIGSCRRYLHCHYKNTHRLDALTTHKLLQKYNKYKHKASNLPEAESEESANVKCKMCQNLTFDSSQLLIDHYSTFHSSDCTLDFIVLSQASKKSTGLYICALCKKQMNGIRKLCDHLDRHREQRKKMAEAAERTPSLAITTAPEAKSIELCRQDELPIFETVAELAQWNVTPTETFTLPTSPLLSPSKHADLEQPELDPREDEHTCKQCGRKFMSLKGLRSHERSHAALAAIKKMDNVSTSALKHNINKYIIYKAGTIRPFLCSFCSYRTTVMGLWRSHFMKKHHDVLMDTAESDYQDEESAERADKDPPNLSEELNNLSELDEELEITEKSYLEPPDVQRQLNHYNLMAQAGAALKVNVQETSLPENSLLHCEVCNFNTGHLSSIRRHYLRTHGKKILRCKDCNFVTGFRKTLEMHIQTGHSTCQSEPTHQKDLRCPFCLYQTKNKNNMIDHIVLHREERVVPIEVRRSKLSRCLQGIVFRCHKCTFTSGSAENLRLHMMRHDDVKPYKCRLCYFDCTRLTDLEAHLSDKHQVVRNHELVGQISLDQLEVMVGMPEEDGCLSNLERHSNDREDVRTEKFVSNFNEVPHETQAKNPAENNNMENITLQINEAYQNQEQDGKNGNEENPAESSVLDLQDESTTPNTTVQQKHEQDPQEQAEIIFLPDSARRQKIENTAEQNVGGGNSTDIQLEDRNCPEKERQTNENQAQPKLRDGEDSSITLTQQKEQAAEGSSTTYGRVAEKAQSHKLHIKTLKHRTLNFEARIENDILRHILLLDKESSNTLAHNRKNQVNTEDISASAKTNHRLANNNRAPESFTVERHLLTIKPNCGQLKISHKEILGVSFTKCKEDQVKNQKNSEEVRDPYGEMPVLENEYLKEEMQPLCKEEDKNDDGEQKQDREMIAEDNEKESENPHVPKGETTVLDGAATEEKLFTCEFCGRNLTNNFELQRHIVRHGI</sequence>
<keyword evidence="9" id="KW-1185">Reference proteome</keyword>
<feature type="domain" description="C2H2-type" evidence="7">
    <location>
        <begin position="1793"/>
        <end position="1820"/>
    </location>
</feature>
<feature type="domain" description="C2H2-type" evidence="7">
    <location>
        <begin position="2523"/>
        <end position="2547"/>
    </location>
</feature>
<feature type="region of interest" description="Disordered" evidence="6">
    <location>
        <begin position="2264"/>
        <end position="2307"/>
    </location>
</feature>
<evidence type="ECO:0000256" key="3">
    <source>
        <dbReference type="ARBA" id="ARBA00022771"/>
    </source>
</evidence>
<feature type="domain" description="C2H2-type" evidence="7">
    <location>
        <begin position="2070"/>
        <end position="2097"/>
    </location>
</feature>
<dbReference type="Gene3D" id="3.30.160.60">
    <property type="entry name" value="Classic Zinc Finger"/>
    <property type="match status" value="7"/>
</dbReference>
<evidence type="ECO:0000256" key="2">
    <source>
        <dbReference type="ARBA" id="ARBA00022737"/>
    </source>
</evidence>
<dbReference type="PROSITE" id="PS50157">
    <property type="entry name" value="ZINC_FINGER_C2H2_2"/>
    <property type="match status" value="9"/>
</dbReference>
<dbReference type="InterPro" id="IPR057831">
    <property type="entry name" value="Znf_C2H2_ZNF462_1st"/>
</dbReference>
<dbReference type="GeneTree" id="ENSGT00940000156411"/>
<dbReference type="Proteomes" id="UP000694389">
    <property type="component" value="Unassembled WGS sequence"/>
</dbReference>
<dbReference type="InterPro" id="IPR059059">
    <property type="entry name" value="Znf-C2H2_7th_ZNF462"/>
</dbReference>
<proteinExistence type="predicted"/>
<feature type="region of interest" description="Disordered" evidence="6">
    <location>
        <begin position="2205"/>
        <end position="2245"/>
    </location>
</feature>
<evidence type="ECO:0000313" key="8">
    <source>
        <dbReference type="Ensembl" id="ENSDLAP00005081231.1"/>
    </source>
</evidence>
<dbReference type="GO" id="GO:0008270">
    <property type="term" value="F:zinc ion binding"/>
    <property type="evidence" value="ECO:0007669"/>
    <property type="project" value="UniProtKB-KW"/>
</dbReference>
<feature type="compositionally biased region" description="Basic and acidic residues" evidence="6">
    <location>
        <begin position="740"/>
        <end position="758"/>
    </location>
</feature>
<accession>A0A8P4KSH8</accession>
<feature type="domain" description="C2H2-type" evidence="7">
    <location>
        <begin position="678"/>
        <end position="706"/>
    </location>
</feature>
<dbReference type="SMART" id="SM00355">
    <property type="entry name" value="ZnF_C2H2"/>
    <property type="match status" value="30"/>
</dbReference>
<feature type="domain" description="C2H2-type" evidence="7">
    <location>
        <begin position="41"/>
        <end position="64"/>
    </location>
</feature>
<feature type="region of interest" description="Disordered" evidence="6">
    <location>
        <begin position="484"/>
        <end position="525"/>
    </location>
</feature>
<keyword evidence="3 5" id="KW-0863">Zinc-finger</keyword>
<reference evidence="8" key="2">
    <citation type="submission" date="2025-09" db="UniProtKB">
        <authorList>
            <consortium name="Ensembl"/>
        </authorList>
    </citation>
    <scope>IDENTIFICATION</scope>
</reference>
<dbReference type="GO" id="GO:0005634">
    <property type="term" value="C:nucleus"/>
    <property type="evidence" value="ECO:0007669"/>
    <property type="project" value="TreeGrafter"/>
</dbReference>
<dbReference type="Pfam" id="PF23225">
    <property type="entry name" value="zf-C2H2_7th_ZNF462"/>
    <property type="match status" value="3"/>
</dbReference>
<evidence type="ECO:0000256" key="5">
    <source>
        <dbReference type="PROSITE-ProRule" id="PRU00042"/>
    </source>
</evidence>
<feature type="domain" description="C2H2-type" evidence="7">
    <location>
        <begin position="1252"/>
        <end position="1280"/>
    </location>
</feature>
<dbReference type="Pfam" id="PF23075">
    <property type="entry name" value="zf-C2H2_ZNF462_11"/>
    <property type="match status" value="2"/>
</dbReference>
<feature type="region of interest" description="Disordered" evidence="6">
    <location>
        <begin position="567"/>
        <end position="654"/>
    </location>
</feature>
<organism evidence="8 9">
    <name type="scientific">Dicentrarchus labrax</name>
    <name type="common">European seabass</name>
    <name type="synonym">Morone labrax</name>
    <dbReference type="NCBI Taxonomy" id="13489"/>
    <lineage>
        <taxon>Eukaryota</taxon>
        <taxon>Metazoa</taxon>
        <taxon>Chordata</taxon>
        <taxon>Craniata</taxon>
        <taxon>Vertebrata</taxon>
        <taxon>Euteleostomi</taxon>
        <taxon>Actinopterygii</taxon>
        <taxon>Neopterygii</taxon>
        <taxon>Teleostei</taxon>
        <taxon>Neoteleostei</taxon>
        <taxon>Acanthomorphata</taxon>
        <taxon>Eupercaria</taxon>
        <taxon>Moronidae</taxon>
        <taxon>Dicentrarchus</taxon>
    </lineage>
</organism>
<dbReference type="PANTHER" id="PTHR24403">
    <property type="entry name" value="ZINC FINGER PROTEIN"/>
    <property type="match status" value="1"/>
</dbReference>
<feature type="domain" description="C2H2-type" evidence="7">
    <location>
        <begin position="397"/>
        <end position="424"/>
    </location>
</feature>
<evidence type="ECO:0000259" key="7">
    <source>
        <dbReference type="PROSITE" id="PS50157"/>
    </source>
</evidence>
<evidence type="ECO:0000313" key="9">
    <source>
        <dbReference type="Proteomes" id="UP000694389"/>
    </source>
</evidence>
<dbReference type="InterPro" id="IPR050688">
    <property type="entry name" value="Zinc_finger/UBP_domain"/>
</dbReference>
<dbReference type="Ensembl" id="ENSDLAT00005074789.1">
    <property type="protein sequence ID" value="ENSDLAP00005081231.1"/>
    <property type="gene ID" value="ENSDLAG00005022638.2"/>
</dbReference>